<proteinExistence type="predicted"/>
<evidence type="ECO:0000313" key="1">
    <source>
        <dbReference type="EMBL" id="TMS33337.1"/>
    </source>
</evidence>
<dbReference type="Proteomes" id="UP000298663">
    <property type="component" value="Chromosome X"/>
</dbReference>
<reference evidence="1 2" key="2">
    <citation type="journal article" date="2019" name="G3 (Bethesda)">
        <title>Hybrid Assembly of the Genome of the Entomopathogenic Nematode Steinernema carpocapsae Identifies the X-Chromosome.</title>
        <authorList>
            <person name="Serra L."/>
            <person name="Macchietto M."/>
            <person name="Macias-Munoz A."/>
            <person name="McGill C.J."/>
            <person name="Rodriguez I.M."/>
            <person name="Rodriguez B."/>
            <person name="Murad R."/>
            <person name="Mortazavi A."/>
        </authorList>
    </citation>
    <scope>NUCLEOTIDE SEQUENCE [LARGE SCALE GENOMIC DNA]</scope>
    <source>
        <strain evidence="1 2">ALL</strain>
    </source>
</reference>
<protein>
    <submittedName>
        <fullName evidence="1">Uncharacterized protein</fullName>
    </submittedName>
</protein>
<sequence length="286" mass="33838">MNAIPVEFFEHIISNMDNTVFLDQAATLEGRFGACAQKYMEAGYYQYLHILDGQFESSHALRRDFSKIDREMSLCDKYQLEHIVDYGTTENAIPEFTKQISNILKSIRGRMVLDVRSPLMNSKWTEMFSELSALVTVNFRVHFTSEISDLVHRLLERRQIQRFYLTLNNYEKQEIGLMCQFMLQKQFRFFAMDHITAEFYQKLREMWIENAAAMAGKRVFQKGYTKLHDDNTEIELFEQQKVFFYGERQEKRGLLLAYLLHNTDKEENGLEELLRSATHETHLVFA</sequence>
<organism evidence="1 2">
    <name type="scientific">Steinernema carpocapsae</name>
    <name type="common">Entomopathogenic nematode</name>
    <dbReference type="NCBI Taxonomy" id="34508"/>
    <lineage>
        <taxon>Eukaryota</taxon>
        <taxon>Metazoa</taxon>
        <taxon>Ecdysozoa</taxon>
        <taxon>Nematoda</taxon>
        <taxon>Chromadorea</taxon>
        <taxon>Rhabditida</taxon>
        <taxon>Tylenchina</taxon>
        <taxon>Panagrolaimomorpha</taxon>
        <taxon>Strongyloidoidea</taxon>
        <taxon>Steinernematidae</taxon>
        <taxon>Steinernema</taxon>
    </lineage>
</organism>
<dbReference type="AlphaFoldDB" id="A0A4U8UML6"/>
<dbReference type="EMBL" id="CM016762">
    <property type="protein sequence ID" value="TMS33337.1"/>
    <property type="molecule type" value="Genomic_DNA"/>
</dbReference>
<name>A0A4U8UML6_STECR</name>
<reference evidence="1 2" key="1">
    <citation type="journal article" date="2015" name="Genome Biol.">
        <title>Comparative genomics of Steinernema reveals deeply conserved gene regulatory networks.</title>
        <authorList>
            <person name="Dillman A.R."/>
            <person name="Macchietto M."/>
            <person name="Porter C.F."/>
            <person name="Rogers A."/>
            <person name="Williams B."/>
            <person name="Antoshechkin I."/>
            <person name="Lee M.M."/>
            <person name="Goodwin Z."/>
            <person name="Lu X."/>
            <person name="Lewis E.E."/>
            <person name="Goodrich-Blair H."/>
            <person name="Stock S.P."/>
            <person name="Adams B.J."/>
            <person name="Sternberg P.W."/>
            <person name="Mortazavi A."/>
        </authorList>
    </citation>
    <scope>NUCLEOTIDE SEQUENCE [LARGE SCALE GENOMIC DNA]</scope>
    <source>
        <strain evidence="1 2">ALL</strain>
    </source>
</reference>
<evidence type="ECO:0000313" key="2">
    <source>
        <dbReference type="Proteomes" id="UP000298663"/>
    </source>
</evidence>
<accession>A0A4U8UML6</accession>
<comment type="caution">
    <text evidence="1">The sequence shown here is derived from an EMBL/GenBank/DDBJ whole genome shotgun (WGS) entry which is preliminary data.</text>
</comment>
<keyword evidence="2" id="KW-1185">Reference proteome</keyword>
<dbReference type="EMBL" id="AZBU02000001">
    <property type="protein sequence ID" value="TMS33337.1"/>
    <property type="molecule type" value="Genomic_DNA"/>
</dbReference>
<gene>
    <name evidence="1" type="ORF">L596_001095</name>
</gene>